<accession>A0A330GTP2</accession>
<keyword evidence="4" id="KW-1185">Reference proteome</keyword>
<evidence type="ECO:0000313" key="3">
    <source>
        <dbReference type="EMBL" id="RAZ77372.1"/>
    </source>
</evidence>
<name>A0A330GTP2_9HYPH</name>
<dbReference type="RefSeq" id="WP_112127629.1">
    <property type="nucleotide sequence ID" value="NZ_QMBQ01000003.1"/>
</dbReference>
<feature type="compositionally biased region" description="Gly residues" evidence="1">
    <location>
        <begin position="515"/>
        <end position="526"/>
    </location>
</feature>
<dbReference type="OrthoDB" id="7904364at2"/>
<organism evidence="3 4">
    <name type="scientific">Mesorhizobium atlanticum</name>
    <dbReference type="NCBI Taxonomy" id="2233532"/>
    <lineage>
        <taxon>Bacteria</taxon>
        <taxon>Pseudomonadati</taxon>
        <taxon>Pseudomonadota</taxon>
        <taxon>Alphaproteobacteria</taxon>
        <taxon>Hyphomicrobiales</taxon>
        <taxon>Phyllobacteriaceae</taxon>
        <taxon>Mesorhizobium</taxon>
    </lineage>
</organism>
<dbReference type="EMBL" id="QMBQ01000003">
    <property type="protein sequence ID" value="RAZ77372.1"/>
    <property type="molecule type" value="Genomic_DNA"/>
</dbReference>
<feature type="chain" id="PRO_5016383772" description="DUF2125 domain-containing protein" evidence="2">
    <location>
        <begin position="20"/>
        <end position="526"/>
    </location>
</feature>
<evidence type="ECO:0000256" key="2">
    <source>
        <dbReference type="SAM" id="SignalP"/>
    </source>
</evidence>
<evidence type="ECO:0000256" key="1">
    <source>
        <dbReference type="SAM" id="MobiDB-lite"/>
    </source>
</evidence>
<proteinExistence type="predicted"/>
<keyword evidence="2" id="KW-0732">Signal</keyword>
<reference evidence="3 4" key="2">
    <citation type="submission" date="2018-07" db="EMBL/GenBank/DDBJ databases">
        <title>Diversity of Mesorhizobium strains in Brazil.</title>
        <authorList>
            <person name="Helene L.C.F."/>
            <person name="Dall'Agnol R."/>
            <person name="Delamuta J.R.M."/>
            <person name="Hungria M."/>
        </authorList>
    </citation>
    <scope>NUCLEOTIDE SEQUENCE [LARGE SCALE GENOMIC DNA]</scope>
    <source>
        <strain evidence="3 4">CNPSo 3140</strain>
    </source>
</reference>
<sequence>MKRILPLAFALALSAPAFAQTVDSQGAKQLSDDLARYFGKQAFDKGVLKVSVEGDAYKIALDIKALVNAVPEQKLLKFDMAPYALMVKPRSDGSWDVSSNFSQGASFEFDGPEGRQSMEFTIKDGKLTSVYDPALAAFTNATSSLAGMTMTSRDAKQQAEASTGAGTATVVATKSANGGVDFTATQKVSDFVETIKVNDPDNGMNFPLTLKTPELSVDATGKGVRTKPLLDLLAFAVANEDEANLKANQAELKSLMLAALPIWQRVDGNYGFKDFIVESPIGEFGAKQFSTAFGMDGVSQNGKVDYTIKATGLTIPHQTLPQWTVPLLPTDIDLNFGGANIDLDTMAKKAIEAFDLNKEPPLSDEFGKALVADFKAKNPKVVIGHSTVKNGDIEVALEGEMTFPGEKPDATVTIDVAGYDKIVDALKEGAKSDEQMAQAFPFALAVKGFGKTLPDGRLEWMINTKADGSVTVNGAMLKGPDEVQDNSAGQDDNSSGDDGANGTDGSTGGDDSDGGDNGGAGAKLQP</sequence>
<dbReference type="AlphaFoldDB" id="A0A330GTP2"/>
<comment type="caution">
    <text evidence="3">The sequence shown here is derived from an EMBL/GenBank/DDBJ whole genome shotgun (WGS) entry which is preliminary data.</text>
</comment>
<reference evidence="4" key="1">
    <citation type="submission" date="2018-06" db="EMBL/GenBank/DDBJ databases">
        <authorList>
            <person name="Helene L.C."/>
            <person name="Dall'Agnol R."/>
            <person name="Delamuta J.R."/>
            <person name="Hungria M."/>
        </authorList>
    </citation>
    <scope>NUCLEOTIDE SEQUENCE [LARGE SCALE GENOMIC DNA]</scope>
    <source>
        <strain evidence="4">CNPSo 3140</strain>
    </source>
</reference>
<gene>
    <name evidence="3" type="ORF">DPM35_12935</name>
</gene>
<dbReference type="Proteomes" id="UP000251956">
    <property type="component" value="Unassembled WGS sequence"/>
</dbReference>
<protein>
    <recommendedName>
        <fullName evidence="5">DUF2125 domain-containing protein</fullName>
    </recommendedName>
</protein>
<evidence type="ECO:0000313" key="4">
    <source>
        <dbReference type="Proteomes" id="UP000251956"/>
    </source>
</evidence>
<feature type="region of interest" description="Disordered" evidence="1">
    <location>
        <begin position="473"/>
        <end position="526"/>
    </location>
</feature>
<feature type="signal peptide" evidence="2">
    <location>
        <begin position="1"/>
        <end position="19"/>
    </location>
</feature>
<feature type="compositionally biased region" description="Low complexity" evidence="1">
    <location>
        <begin position="485"/>
        <end position="504"/>
    </location>
</feature>
<evidence type="ECO:0008006" key="5">
    <source>
        <dbReference type="Google" id="ProtNLM"/>
    </source>
</evidence>